<dbReference type="InterPro" id="IPR011990">
    <property type="entry name" value="TPR-like_helical_dom_sf"/>
</dbReference>
<dbReference type="AlphaFoldDB" id="A0A1H1KD46"/>
<evidence type="ECO:0008006" key="3">
    <source>
        <dbReference type="Google" id="ProtNLM"/>
    </source>
</evidence>
<protein>
    <recommendedName>
        <fullName evidence="3">Tetratricopeptide repeat-containing protein</fullName>
    </recommendedName>
</protein>
<gene>
    <name evidence="1" type="ORF">SAMN05445850_7038</name>
</gene>
<sequence length="193" mass="21045">MESGDRALDDVMTAFAQRTIGGGLPSGVNALIAEAGRLRERPDEALALLQRARAAAPRHPVPLIALYRFYFYGHQLAQARAIGEDALAVARTALGSDLGDEPLATAIVTTRYDAAARFYLFTLKGLAYLNMRLGDFEEARMRLRELRRLDPEDRVGGALLSQVLDRHETGVGSDDAMDALSAYPTRGWTGTQP</sequence>
<evidence type="ECO:0000313" key="1">
    <source>
        <dbReference type="EMBL" id="SDR59957.1"/>
    </source>
</evidence>
<dbReference type="SUPFAM" id="SSF48452">
    <property type="entry name" value="TPR-like"/>
    <property type="match status" value="1"/>
</dbReference>
<proteinExistence type="predicted"/>
<dbReference type="Proteomes" id="UP000199365">
    <property type="component" value="Unassembled WGS sequence"/>
</dbReference>
<dbReference type="EMBL" id="FNKX01000003">
    <property type="protein sequence ID" value="SDR59957.1"/>
    <property type="molecule type" value="Genomic_DNA"/>
</dbReference>
<organism evidence="1 2">
    <name type="scientific">Paraburkholderia tuberum</name>
    <dbReference type="NCBI Taxonomy" id="157910"/>
    <lineage>
        <taxon>Bacteria</taxon>
        <taxon>Pseudomonadati</taxon>
        <taxon>Pseudomonadota</taxon>
        <taxon>Betaproteobacteria</taxon>
        <taxon>Burkholderiales</taxon>
        <taxon>Burkholderiaceae</taxon>
        <taxon>Paraburkholderia</taxon>
    </lineage>
</organism>
<keyword evidence="2" id="KW-1185">Reference proteome</keyword>
<accession>A0A1H1KD46</accession>
<dbReference type="RefSeq" id="WP_090811921.1">
    <property type="nucleotide sequence ID" value="NZ_FNKX01000003.1"/>
</dbReference>
<dbReference type="Gene3D" id="1.25.40.10">
    <property type="entry name" value="Tetratricopeptide repeat domain"/>
    <property type="match status" value="1"/>
</dbReference>
<dbReference type="STRING" id="157910.SAMN05445850_7038"/>
<name>A0A1H1KD46_9BURK</name>
<evidence type="ECO:0000313" key="2">
    <source>
        <dbReference type="Proteomes" id="UP000199365"/>
    </source>
</evidence>
<reference evidence="2" key="1">
    <citation type="submission" date="2016-10" db="EMBL/GenBank/DDBJ databases">
        <authorList>
            <person name="Varghese N."/>
            <person name="Submissions S."/>
        </authorList>
    </citation>
    <scope>NUCLEOTIDE SEQUENCE [LARGE SCALE GENOMIC DNA]</scope>
    <source>
        <strain evidence="2">DUS833</strain>
    </source>
</reference>